<dbReference type="Proteomes" id="UP001201262">
    <property type="component" value="Unassembled WGS sequence"/>
</dbReference>
<evidence type="ECO:0000256" key="6">
    <source>
        <dbReference type="ARBA" id="ARBA00022824"/>
    </source>
</evidence>
<dbReference type="Pfam" id="PF13848">
    <property type="entry name" value="Thioredoxin_6"/>
    <property type="match status" value="1"/>
</dbReference>
<evidence type="ECO:0000256" key="9">
    <source>
        <dbReference type="ARBA" id="ARBA00039846"/>
    </source>
</evidence>
<dbReference type="GO" id="GO:0006457">
    <property type="term" value="P:protein folding"/>
    <property type="evidence" value="ECO:0007669"/>
    <property type="project" value="TreeGrafter"/>
</dbReference>
<proteinExistence type="inferred from homology"/>
<sequence>MQSTPRHLKGGLRRPLSSSWLVCAHLPLLNDLQIPRAKTLTVCMPWFEPCKALNIELAIAAENLGKTSNVDVYEFDCSKDPKFCASMEVFSFPTIRIFDHQEWTRYRGRQKASSIVTKVLKQVLNSIVQLDEHQFDVMKSLDLPLMVLTRHKGEEFSYQLIDSLAQQELSANFFLGEIGFDSPLLADVTKSVTPPFITVFNSRDETTPTYDGTFDMESLLEFLNKVSSPLITELRLDNLVGFMESGLPLAMLFSANEKERKSLARGLTDTALKYRGRVNFVTVDAEKNSFTLTPLGLSAGDLPAFVIQTTDNVFKFNSDLQQQPSGAVDEFVQQSIGSVNPLKVQANGVP</sequence>
<evidence type="ECO:0000256" key="5">
    <source>
        <dbReference type="ARBA" id="ARBA00012723"/>
    </source>
</evidence>
<dbReference type="Pfam" id="PF00085">
    <property type="entry name" value="Thioredoxin"/>
    <property type="match status" value="1"/>
</dbReference>
<evidence type="ECO:0000313" key="11">
    <source>
        <dbReference type="EMBL" id="KAH8703563.1"/>
    </source>
</evidence>
<dbReference type="GO" id="GO:0005788">
    <property type="term" value="C:endoplasmic reticulum lumen"/>
    <property type="evidence" value="ECO:0007669"/>
    <property type="project" value="UniProtKB-SubCell"/>
</dbReference>
<keyword evidence="6" id="KW-0256">Endoplasmic reticulum</keyword>
<dbReference type="PANTHER" id="PTHR18929:SF132">
    <property type="entry name" value="PROTEIN DISULFIDE-ISOMERASE A3"/>
    <property type="match status" value="1"/>
</dbReference>
<dbReference type="GeneID" id="70252955"/>
<evidence type="ECO:0000256" key="7">
    <source>
        <dbReference type="ARBA" id="ARBA00023235"/>
    </source>
</evidence>
<comment type="function">
    <text evidence="2">Participates in the folding of proteins containing disulfide bonds, may be involved in glycosylation, prolyl hydroxylation and triglyceride transfer.</text>
</comment>
<evidence type="ECO:0000256" key="2">
    <source>
        <dbReference type="ARBA" id="ARBA00002692"/>
    </source>
</evidence>
<evidence type="ECO:0000256" key="3">
    <source>
        <dbReference type="ARBA" id="ARBA00004319"/>
    </source>
</evidence>
<dbReference type="EC" id="5.3.4.1" evidence="5"/>
<keyword evidence="7" id="KW-0413">Isomerase</keyword>
<keyword evidence="12" id="KW-1185">Reference proteome</keyword>
<dbReference type="GO" id="GO:0003756">
    <property type="term" value="F:protein disulfide isomerase activity"/>
    <property type="evidence" value="ECO:0007669"/>
    <property type="project" value="UniProtKB-EC"/>
</dbReference>
<dbReference type="AlphaFoldDB" id="A0AAD4Q001"/>
<dbReference type="PANTHER" id="PTHR18929">
    <property type="entry name" value="PROTEIN DISULFIDE ISOMERASE"/>
    <property type="match status" value="1"/>
</dbReference>
<evidence type="ECO:0000259" key="10">
    <source>
        <dbReference type="Pfam" id="PF00085"/>
    </source>
</evidence>
<organism evidence="11 12">
    <name type="scientific">Talaromyces proteolyticus</name>
    <dbReference type="NCBI Taxonomy" id="1131652"/>
    <lineage>
        <taxon>Eukaryota</taxon>
        <taxon>Fungi</taxon>
        <taxon>Dikarya</taxon>
        <taxon>Ascomycota</taxon>
        <taxon>Pezizomycotina</taxon>
        <taxon>Eurotiomycetes</taxon>
        <taxon>Eurotiomycetidae</taxon>
        <taxon>Eurotiales</taxon>
        <taxon>Trichocomaceae</taxon>
        <taxon>Talaromyces</taxon>
        <taxon>Talaromyces sect. Bacilispori</taxon>
    </lineage>
</organism>
<gene>
    <name evidence="11" type="ORF">BGW36DRAFT_88502</name>
</gene>
<evidence type="ECO:0000256" key="1">
    <source>
        <dbReference type="ARBA" id="ARBA00001182"/>
    </source>
</evidence>
<keyword evidence="8" id="KW-0676">Redox-active center</keyword>
<dbReference type="CDD" id="cd02982">
    <property type="entry name" value="PDI_b'_family"/>
    <property type="match status" value="1"/>
</dbReference>
<dbReference type="InterPro" id="IPR013766">
    <property type="entry name" value="Thioredoxin_domain"/>
</dbReference>
<evidence type="ECO:0000256" key="8">
    <source>
        <dbReference type="ARBA" id="ARBA00023284"/>
    </source>
</evidence>
<dbReference type="RefSeq" id="XP_046076581.1">
    <property type="nucleotide sequence ID" value="XM_046222669.1"/>
</dbReference>
<dbReference type="InterPro" id="IPR036249">
    <property type="entry name" value="Thioredoxin-like_sf"/>
</dbReference>
<comment type="caution">
    <text evidence="11">The sequence shown here is derived from an EMBL/GenBank/DDBJ whole genome shotgun (WGS) entry which is preliminary data.</text>
</comment>
<dbReference type="CDD" id="cd02961">
    <property type="entry name" value="PDI_a_family"/>
    <property type="match status" value="1"/>
</dbReference>
<protein>
    <recommendedName>
        <fullName evidence="9">Protein disulfide-isomerase</fullName>
        <ecNumber evidence="5">5.3.4.1</ecNumber>
    </recommendedName>
</protein>
<dbReference type="Gene3D" id="3.40.30.10">
    <property type="entry name" value="Glutaredoxin"/>
    <property type="match status" value="3"/>
</dbReference>
<dbReference type="EMBL" id="JAJTJA010000002">
    <property type="protein sequence ID" value="KAH8703563.1"/>
    <property type="molecule type" value="Genomic_DNA"/>
</dbReference>
<comment type="catalytic activity">
    <reaction evidence="1">
        <text>Catalyzes the rearrangement of -S-S- bonds in proteins.</text>
        <dbReference type="EC" id="5.3.4.1"/>
    </reaction>
</comment>
<comment type="subcellular location">
    <subcellularLocation>
        <location evidence="3">Endoplasmic reticulum lumen</location>
    </subcellularLocation>
</comment>
<evidence type="ECO:0000256" key="4">
    <source>
        <dbReference type="ARBA" id="ARBA00006347"/>
    </source>
</evidence>
<feature type="domain" description="Thioredoxin" evidence="10">
    <location>
        <begin position="45"/>
        <end position="119"/>
    </location>
</feature>
<accession>A0AAD4Q001</accession>
<dbReference type="SUPFAM" id="SSF52833">
    <property type="entry name" value="Thioredoxin-like"/>
    <property type="match status" value="3"/>
</dbReference>
<reference evidence="11" key="1">
    <citation type="submission" date="2021-12" db="EMBL/GenBank/DDBJ databases">
        <title>Convergent genome expansion in fungi linked to evolution of root-endophyte symbiosis.</title>
        <authorList>
            <consortium name="DOE Joint Genome Institute"/>
            <person name="Ke Y.-H."/>
            <person name="Bonito G."/>
            <person name="Liao H.-L."/>
            <person name="Looney B."/>
            <person name="Rojas-Flechas A."/>
            <person name="Nash J."/>
            <person name="Hameed K."/>
            <person name="Schadt C."/>
            <person name="Martin F."/>
            <person name="Crous P.W."/>
            <person name="Miettinen O."/>
            <person name="Magnuson J.K."/>
            <person name="Labbe J."/>
            <person name="Jacobson D."/>
            <person name="Doktycz M.J."/>
            <person name="Veneault-Fourrey C."/>
            <person name="Kuo A."/>
            <person name="Mondo S."/>
            <person name="Calhoun S."/>
            <person name="Riley R."/>
            <person name="Ohm R."/>
            <person name="LaButti K."/>
            <person name="Andreopoulos B."/>
            <person name="Pangilinan J."/>
            <person name="Nolan M."/>
            <person name="Tritt A."/>
            <person name="Clum A."/>
            <person name="Lipzen A."/>
            <person name="Daum C."/>
            <person name="Barry K."/>
            <person name="Grigoriev I.V."/>
            <person name="Vilgalys R."/>
        </authorList>
    </citation>
    <scope>NUCLEOTIDE SEQUENCE</scope>
    <source>
        <strain evidence="11">PMI_201</strain>
    </source>
</reference>
<comment type="similarity">
    <text evidence="4">Belongs to the protein disulfide isomerase family.</text>
</comment>
<evidence type="ECO:0000313" key="12">
    <source>
        <dbReference type="Proteomes" id="UP001201262"/>
    </source>
</evidence>
<dbReference type="GO" id="GO:0034976">
    <property type="term" value="P:response to endoplasmic reticulum stress"/>
    <property type="evidence" value="ECO:0007669"/>
    <property type="project" value="TreeGrafter"/>
</dbReference>
<name>A0AAD4Q001_9EURO</name>